<organism evidence="1 2">
    <name type="scientific">Paracholeplasma vituli</name>
    <dbReference type="NCBI Taxonomy" id="69473"/>
    <lineage>
        <taxon>Bacteria</taxon>
        <taxon>Bacillati</taxon>
        <taxon>Mycoplasmatota</taxon>
        <taxon>Mollicutes</taxon>
        <taxon>Acholeplasmatales</taxon>
        <taxon>Acholeplasmataceae</taxon>
        <taxon>Paracholeplasma</taxon>
    </lineage>
</organism>
<protein>
    <recommendedName>
        <fullName evidence="3">TIR domain-containing protein</fullName>
    </recommendedName>
</protein>
<dbReference type="InterPro" id="IPR035897">
    <property type="entry name" value="Toll_tir_struct_dom_sf"/>
</dbReference>
<proteinExistence type="predicted"/>
<dbReference type="Gene3D" id="3.40.50.10140">
    <property type="entry name" value="Toll/interleukin-1 receptor homology (TIR) domain"/>
    <property type="match status" value="1"/>
</dbReference>
<comment type="caution">
    <text evidence="1">The sequence shown here is derived from an EMBL/GenBank/DDBJ whole genome shotgun (WGS) entry which is preliminary data.</text>
</comment>
<name>A0ABT2PTA9_9MOLU</name>
<dbReference type="RefSeq" id="WP_262095395.1">
    <property type="nucleotide sequence ID" value="NZ_JAOEGN010000001.1"/>
</dbReference>
<evidence type="ECO:0008006" key="3">
    <source>
        <dbReference type="Google" id="ProtNLM"/>
    </source>
</evidence>
<keyword evidence="2" id="KW-1185">Reference proteome</keyword>
<sequence length="250" mass="29572">MYKIIRVIAKNDSLNNFKPKKDEVSQNPFTKLVFTGLFESTKSSENVIDMNKEMDKRFPIIDHHIFLSHSHMDIEKARIFKKYLEQTFNVKVFLDADIWENSKDFLKELDNQYCLNTGGETYNYDKRNVTTAHVHMVLATSLLKAIDKTECVILFESENYGQSPNVEFETRSAWIYYEIMISRMIKPNHPKRMLNEQGTLRHSFQDQAFKFDPLYRLKLDDIKTNSIEQIMSIERLQLKGNDFLDKLYSL</sequence>
<gene>
    <name evidence="1" type="ORF">N7603_00705</name>
</gene>
<evidence type="ECO:0000313" key="1">
    <source>
        <dbReference type="EMBL" id="MCU0104181.1"/>
    </source>
</evidence>
<reference evidence="2" key="1">
    <citation type="submission" date="2023-07" db="EMBL/GenBank/DDBJ databases">
        <title>Novel Mycoplasma species identified in domestic and wild animals.</title>
        <authorList>
            <person name="Volokhov D.V."/>
            <person name="Furtak V.A."/>
            <person name="Zagorodnyaya T.A."/>
        </authorList>
    </citation>
    <scope>NUCLEOTIDE SEQUENCE [LARGE SCALE GENOMIC DNA]</scope>
    <source>
        <strain evidence="2">92-19</strain>
    </source>
</reference>
<accession>A0ABT2PTA9</accession>
<dbReference type="Proteomes" id="UP001209076">
    <property type="component" value="Unassembled WGS sequence"/>
</dbReference>
<dbReference type="EMBL" id="JAOEGN010000001">
    <property type="protein sequence ID" value="MCU0104181.1"/>
    <property type="molecule type" value="Genomic_DNA"/>
</dbReference>
<evidence type="ECO:0000313" key="2">
    <source>
        <dbReference type="Proteomes" id="UP001209076"/>
    </source>
</evidence>